<proteinExistence type="predicted"/>
<dbReference type="SUPFAM" id="SSF102829">
    <property type="entry name" value="Cell division protein ZapA-like"/>
    <property type="match status" value="1"/>
</dbReference>
<evidence type="ECO:0000313" key="1">
    <source>
        <dbReference type="EMBL" id="KIO43055.1"/>
    </source>
</evidence>
<dbReference type="AlphaFoldDB" id="A0A0C3R573"/>
<dbReference type="Proteomes" id="UP000031980">
    <property type="component" value="Unassembled WGS sequence"/>
</dbReference>
<dbReference type="EMBL" id="JPIU01000038">
    <property type="protein sequence ID" value="KIO44770.1"/>
    <property type="molecule type" value="Genomic_DNA"/>
</dbReference>
<gene>
    <name evidence="2" type="ORF">BA92_07015</name>
    <name evidence="1" type="ORF">IE90_12615</name>
</gene>
<evidence type="ECO:0000313" key="4">
    <source>
        <dbReference type="Proteomes" id="UP000031980"/>
    </source>
</evidence>
<reference evidence="1 3" key="2">
    <citation type="submission" date="2014-07" db="EMBL/GenBank/DDBJ databases">
        <title>Porphyromonadaceae bacterium OUH 334697 = ATCC BAA-2682 = DSM 28341 draft genome.</title>
        <authorList>
            <person name="Sydenham T.V."/>
            <person name="Hasman H."/>
            <person name="Justesen U.S."/>
        </authorList>
    </citation>
    <scope>NUCLEOTIDE SEQUENCE [LARGE SCALE GENOMIC DNA]</scope>
    <source>
        <strain evidence="1 3">OUH 334697</strain>
    </source>
</reference>
<protein>
    <submittedName>
        <fullName evidence="2">Uncharacterized protein</fullName>
    </submittedName>
</protein>
<dbReference type="InterPro" id="IPR007838">
    <property type="entry name" value="Cell_div_ZapA-like"/>
</dbReference>
<sequence>MNDKLTINVNIAGRICTLTIEREEEEQIRKAAQLINGKISQYREKYSNIDPMDFLVATALQFTAKMLEAEQRNDVEPILNEIEKANKRLDEFVKE</sequence>
<name>A0A0C3R573_9PORP</name>
<dbReference type="OrthoDB" id="1495773at2"/>
<dbReference type="Pfam" id="PF05164">
    <property type="entry name" value="ZapA"/>
    <property type="match status" value="1"/>
</dbReference>
<dbReference type="Proteomes" id="UP000031937">
    <property type="component" value="Unassembled WGS sequence"/>
</dbReference>
<reference evidence="2 4" key="1">
    <citation type="submission" date="2014-07" db="EMBL/GenBank/DDBJ databases">
        <title>Porphyromonadaceae bacterium OUH 308042 = ATCC BAA-2681 = DSM 28342 draft genome.</title>
        <authorList>
            <person name="Sydenham T.V."/>
            <person name="Hasman H."/>
            <person name="Justensen U.S."/>
        </authorList>
    </citation>
    <scope>NUCLEOTIDE SEQUENCE [LARGE SCALE GENOMIC DNA]</scope>
    <source>
        <strain evidence="2 4">OUH 308042</strain>
    </source>
</reference>
<keyword evidence="4" id="KW-1185">Reference proteome</keyword>
<evidence type="ECO:0000313" key="3">
    <source>
        <dbReference type="Proteomes" id="UP000031937"/>
    </source>
</evidence>
<accession>A0A0C3R573</accession>
<dbReference type="Gene3D" id="3.30.160.880">
    <property type="entry name" value="Cell division protein ZapA protomer, N-terminal domain"/>
    <property type="match status" value="1"/>
</dbReference>
<dbReference type="InterPro" id="IPR036192">
    <property type="entry name" value="Cell_div_ZapA-like_sf"/>
</dbReference>
<dbReference type="EMBL" id="JPIT01000032">
    <property type="protein sequence ID" value="KIO43055.1"/>
    <property type="molecule type" value="Genomic_DNA"/>
</dbReference>
<dbReference type="InterPro" id="IPR042233">
    <property type="entry name" value="Cell_div_ZapA_N"/>
</dbReference>
<dbReference type="RefSeq" id="WP_041504183.1">
    <property type="nucleotide sequence ID" value="NZ_JPIT01000032.1"/>
</dbReference>
<comment type="caution">
    <text evidence="2">The sequence shown here is derived from an EMBL/GenBank/DDBJ whole genome shotgun (WGS) entry which is preliminary data.</text>
</comment>
<evidence type="ECO:0000313" key="2">
    <source>
        <dbReference type="EMBL" id="KIO44770.1"/>
    </source>
</evidence>
<organism evidence="2 4">
    <name type="scientific">Sanguibacteroides justesenii</name>
    <dbReference type="NCBI Taxonomy" id="1547597"/>
    <lineage>
        <taxon>Bacteria</taxon>
        <taxon>Pseudomonadati</taxon>
        <taxon>Bacteroidota</taxon>
        <taxon>Bacteroidia</taxon>
        <taxon>Bacteroidales</taxon>
        <taxon>Porphyromonadaceae</taxon>
        <taxon>Sanguibacteroides</taxon>
    </lineage>
</organism>